<dbReference type="Gene3D" id="1.10.510.10">
    <property type="entry name" value="Transferase(Phosphotransferase) domain 1"/>
    <property type="match status" value="1"/>
</dbReference>
<evidence type="ECO:0000313" key="3">
    <source>
        <dbReference type="Proteomes" id="UP000054549"/>
    </source>
</evidence>
<protein>
    <submittedName>
        <fullName evidence="2">Uncharacterized protein</fullName>
    </submittedName>
</protein>
<organism evidence="2 3">
    <name type="scientific">Amanita muscaria (strain Koide BX008)</name>
    <dbReference type="NCBI Taxonomy" id="946122"/>
    <lineage>
        <taxon>Eukaryota</taxon>
        <taxon>Fungi</taxon>
        <taxon>Dikarya</taxon>
        <taxon>Basidiomycota</taxon>
        <taxon>Agaricomycotina</taxon>
        <taxon>Agaricomycetes</taxon>
        <taxon>Agaricomycetidae</taxon>
        <taxon>Agaricales</taxon>
        <taxon>Pluteineae</taxon>
        <taxon>Amanitaceae</taxon>
        <taxon>Amanita</taxon>
    </lineage>
</organism>
<evidence type="ECO:0000256" key="1">
    <source>
        <dbReference type="SAM" id="MobiDB-lite"/>
    </source>
</evidence>
<accession>A0A0C2WMW5</accession>
<gene>
    <name evidence="2" type="ORF">M378DRAFT_12463</name>
</gene>
<sequence>MSPIIPLFLKTRISIVDLLASHLCIILGSRIEERIPATSAQNQDVKPFSPSVTPQHSDDDIRLHNEPGHSDLPLVSQSSGQFVYASTVMKYVGAENESAVVQLNVILGLKPSTGESPFSELGAPYVEILQQQSDQNFLKDFLAVLVVRIALADMLPGGNFHEDDAMLLGLDKKQLHRKLRGMRSLLKYKPFIDVYHKSFLDFLDDSSRSGEYHVSKHFANRRYMELLTNALVNAASRAMEQPEPHEGNHFQPRFGRVTRRFPLDLELPLNDLEEILRPLLIIQENLLQLPNMSVPWKPRACDECWTFYMIDDLVLRLGWFRAIQLQELKYVGIRPLTAMEERQSICQFDLDTCLSLLLGNLGGVESQLSLDMENISLVRALVRFDPTEIAMKVRSITDAQNLFDLIFCLKKNDCFNSWFGARASVATRADSDKVKGQYQGKAVKTGYDVNSVWGYVNALVWASLSHSNVAPLFELFDTAEHPEVTGDYTGRSVFKLSLNDDIFRFGLLFYEVLFNTEIDSLDRFWCNTAPVMSRPSEAEIHDDVWQLITWCCAEDPNERPTMDQVVQEIESWVSNNQSLSS</sequence>
<dbReference type="SUPFAM" id="SSF56112">
    <property type="entry name" value="Protein kinase-like (PK-like)"/>
    <property type="match status" value="1"/>
</dbReference>
<feature type="compositionally biased region" description="Polar residues" evidence="1">
    <location>
        <begin position="38"/>
        <end position="55"/>
    </location>
</feature>
<dbReference type="InParanoid" id="A0A0C2WMW5"/>
<dbReference type="Proteomes" id="UP000054549">
    <property type="component" value="Unassembled WGS sequence"/>
</dbReference>
<proteinExistence type="predicted"/>
<dbReference type="OrthoDB" id="3262196at2759"/>
<dbReference type="HOGENOM" id="CLU_469261_0_0_1"/>
<reference evidence="2 3" key="1">
    <citation type="submission" date="2014-04" db="EMBL/GenBank/DDBJ databases">
        <title>Evolutionary Origins and Diversification of the Mycorrhizal Mutualists.</title>
        <authorList>
            <consortium name="DOE Joint Genome Institute"/>
            <consortium name="Mycorrhizal Genomics Consortium"/>
            <person name="Kohler A."/>
            <person name="Kuo A."/>
            <person name="Nagy L.G."/>
            <person name="Floudas D."/>
            <person name="Copeland A."/>
            <person name="Barry K.W."/>
            <person name="Cichocki N."/>
            <person name="Veneault-Fourrey C."/>
            <person name="LaButti K."/>
            <person name="Lindquist E.A."/>
            <person name="Lipzen A."/>
            <person name="Lundell T."/>
            <person name="Morin E."/>
            <person name="Murat C."/>
            <person name="Riley R."/>
            <person name="Ohm R."/>
            <person name="Sun H."/>
            <person name="Tunlid A."/>
            <person name="Henrissat B."/>
            <person name="Grigoriev I.V."/>
            <person name="Hibbett D.S."/>
            <person name="Martin F."/>
        </authorList>
    </citation>
    <scope>NUCLEOTIDE SEQUENCE [LARGE SCALE GENOMIC DNA]</scope>
    <source>
        <strain evidence="2 3">Koide BX008</strain>
    </source>
</reference>
<dbReference type="InterPro" id="IPR011009">
    <property type="entry name" value="Kinase-like_dom_sf"/>
</dbReference>
<dbReference type="AlphaFoldDB" id="A0A0C2WMW5"/>
<evidence type="ECO:0000313" key="2">
    <source>
        <dbReference type="EMBL" id="KIL62942.1"/>
    </source>
</evidence>
<name>A0A0C2WMW5_AMAMK</name>
<dbReference type="EMBL" id="KN818264">
    <property type="protein sequence ID" value="KIL62942.1"/>
    <property type="molecule type" value="Genomic_DNA"/>
</dbReference>
<feature type="compositionally biased region" description="Basic and acidic residues" evidence="1">
    <location>
        <begin position="56"/>
        <end position="69"/>
    </location>
</feature>
<keyword evidence="3" id="KW-1185">Reference proteome</keyword>
<feature type="region of interest" description="Disordered" evidence="1">
    <location>
        <begin position="38"/>
        <end position="74"/>
    </location>
</feature>